<dbReference type="InterPro" id="IPR016047">
    <property type="entry name" value="M23ase_b-sheet_dom"/>
</dbReference>
<reference evidence="3 4" key="1">
    <citation type="submission" date="2019-11" db="EMBL/GenBank/DDBJ databases">
        <title>Multidrug-resistant Acinetobacter baumannii moving toward extensively drug-resistant over fifteen years in South of Brazil.</title>
        <authorList>
            <person name="Fedrigo N.H."/>
            <person name="Cerdeira L."/>
            <person name="Fuga B."/>
            <person name="Marini P.V.B."/>
            <person name="Shinohara D.R."/>
            <person name="Carrara-Marroni F.E."/>
            <person name="Lincopan N."/>
            <person name="Tognim M.C.B."/>
        </authorList>
    </citation>
    <scope>NUCLEOTIDE SEQUENCE [LARGE SCALE GENOMIC DNA]</scope>
    <source>
        <strain evidence="3 4">Ac576</strain>
    </source>
</reference>
<dbReference type="PANTHER" id="PTHR21666:SF270">
    <property type="entry name" value="MUREIN HYDROLASE ACTIVATOR ENVC"/>
    <property type="match status" value="1"/>
</dbReference>
<feature type="region of interest" description="Disordered" evidence="1">
    <location>
        <begin position="498"/>
        <end position="518"/>
    </location>
</feature>
<dbReference type="GO" id="GO:0004222">
    <property type="term" value="F:metalloendopeptidase activity"/>
    <property type="evidence" value="ECO:0007669"/>
    <property type="project" value="TreeGrafter"/>
</dbReference>
<comment type="caution">
    <text evidence="3">The sequence shown here is derived from an EMBL/GenBank/DDBJ whole genome shotgun (WGS) entry which is preliminary data.</text>
</comment>
<name>A0A0E1FQP9_ACIBA</name>
<dbReference type="InterPro" id="IPR050570">
    <property type="entry name" value="Cell_wall_metabolism_enzyme"/>
</dbReference>
<dbReference type="Pfam" id="PF01551">
    <property type="entry name" value="Peptidase_M23"/>
    <property type="match status" value="1"/>
</dbReference>
<dbReference type="Gene3D" id="2.70.70.10">
    <property type="entry name" value="Glucose Permease (Domain IIA)"/>
    <property type="match status" value="1"/>
</dbReference>
<dbReference type="KEGG" id="abau:IX87_13880"/>
<dbReference type="SUPFAM" id="SSF51261">
    <property type="entry name" value="Duplicated hybrid motif"/>
    <property type="match status" value="1"/>
</dbReference>
<dbReference type="AlphaFoldDB" id="A0A0E1FQP9"/>
<dbReference type="CDD" id="cd12797">
    <property type="entry name" value="M23_peptidase"/>
    <property type="match status" value="1"/>
</dbReference>
<dbReference type="Proteomes" id="UP000439424">
    <property type="component" value="Unassembled WGS sequence"/>
</dbReference>
<accession>A0A0E1FQP9</accession>
<proteinExistence type="predicted"/>
<organism evidence="3 4">
    <name type="scientific">Acinetobacter baumannii</name>
    <dbReference type="NCBI Taxonomy" id="470"/>
    <lineage>
        <taxon>Bacteria</taxon>
        <taxon>Pseudomonadati</taxon>
        <taxon>Pseudomonadota</taxon>
        <taxon>Gammaproteobacteria</taxon>
        <taxon>Moraxellales</taxon>
        <taxon>Moraxellaceae</taxon>
        <taxon>Acinetobacter</taxon>
        <taxon>Acinetobacter calcoaceticus/baumannii complex</taxon>
    </lineage>
</organism>
<dbReference type="PANTHER" id="PTHR21666">
    <property type="entry name" value="PEPTIDASE-RELATED"/>
    <property type="match status" value="1"/>
</dbReference>
<dbReference type="RefSeq" id="WP_000788403.1">
    <property type="nucleotide sequence ID" value="NZ_CAUZKM010000010.1"/>
</dbReference>
<protein>
    <submittedName>
        <fullName evidence="3">Peptidoglycan DD-metalloendopeptidase family protein</fullName>
    </submittedName>
</protein>
<gene>
    <name evidence="3" type="ORF">GNY86_18055</name>
</gene>
<dbReference type="InterPro" id="IPR011055">
    <property type="entry name" value="Dup_hybrid_motif"/>
</dbReference>
<feature type="domain" description="M23ase beta-sheet core" evidence="2">
    <location>
        <begin position="675"/>
        <end position="768"/>
    </location>
</feature>
<evidence type="ECO:0000256" key="1">
    <source>
        <dbReference type="SAM" id="MobiDB-lite"/>
    </source>
</evidence>
<sequence length="798" mass="88930">MKNGKSINQKSYPLTRYGFICAVSRMESSSDLSLPLTAPVNIRASQNKNSRGYIGFFQFGEAALIDLGYYKHWNDNSDKTKANDWTGSWVGHNGVNSLSDFLKSPAKQIQIIGEWIDLLCKRLRNRSFNEYYGKIINGIEITESGAIAGAHLVGEGGLGSFLGISGFKGNYKEVDGNNVHISRYIEMFNHYDLESCCSRKIYIILKNQIGQIAKNKKVTIESEYSGKFKQSKFIVSAESDEQGLLPVIIRHPGSKIIIKVDGKQSAVITQASDKKQSIELSVSEDIKIQSVLQKPAEPEPKQEKVVVVEQKTVDLKKDEVKTNAPKDIKFDIAIIESDTNRKITNMRFFIRYKGKIKEHTSDSSGIKTGIIAEEGENLDILVNGSKGYQKLKTISITKGMENSCISVPLGLVSVKLKIHDSKGKILKNNKFFVSYRGREIEKITDSNGFIQLKMLNAFVYKLLLSNKKPILTLRNDPSISVINVNLNSAATTIQMPRVASNPPSKTVPAKTKPAKETSSKREESFVDYLIDFIPSLGKTENVHTEKNGNPLTKQYGSDVVFTIKTINKETGKEENLAYSIKYNGAKRTHYTGQDGIGLKKHRGEEGKKIEIVVDVDSKEQVLYTAILKNPMPVIEIRMDKPKDDDSYLFPLKARTNSYKNGFARFGSNRSGGKRKHAGCDLYAPTGTEIRAMADGKVRVVKGFYSGTDVIEIVHKKHIIRYGEVLAGKSLVKVGDDVKRGQTIGYVGKLTVQVPSMMLHLEMYSNPKDTSPLTVRGNNAYQRRSDLIDPTTFLDNSTL</sequence>
<evidence type="ECO:0000313" key="3">
    <source>
        <dbReference type="EMBL" id="MVM93442.1"/>
    </source>
</evidence>
<dbReference type="EMBL" id="WPIP01000210">
    <property type="protein sequence ID" value="MVM93442.1"/>
    <property type="molecule type" value="Genomic_DNA"/>
</dbReference>
<evidence type="ECO:0000259" key="2">
    <source>
        <dbReference type="Pfam" id="PF01551"/>
    </source>
</evidence>
<evidence type="ECO:0000313" key="4">
    <source>
        <dbReference type="Proteomes" id="UP000439424"/>
    </source>
</evidence>
<dbReference type="KEGG" id="abk:LX00_18190"/>